<proteinExistence type="predicted"/>
<sequence length="81" mass="8521">MTAGISWGPSVSRPSGWVRYHSSAAGPRTSPEGASDRQHTIIGGGGVDVDDLLLLPHNNAGDTIDYPGIEQYLAQFPLTTS</sequence>
<keyword evidence="3" id="KW-1185">Reference proteome</keyword>
<accession>A0ABT1QEG9</accession>
<evidence type="ECO:0000313" key="3">
    <source>
        <dbReference type="Proteomes" id="UP001524501"/>
    </source>
</evidence>
<comment type="caution">
    <text evidence="2">The sequence shown here is derived from an EMBL/GenBank/DDBJ whole genome shotgun (WGS) entry which is preliminary data.</text>
</comment>
<dbReference type="Proteomes" id="UP001524501">
    <property type="component" value="Unassembled WGS sequence"/>
</dbReference>
<reference evidence="2 3" key="1">
    <citation type="submission" date="2022-07" db="EMBL/GenBank/DDBJ databases">
        <title>Degradation activity of malathion, p-nitrophenol and potential low-temperature adaptation strategy of Rhodococcus sp. FXJ9.536.</title>
        <authorList>
            <person name="Huang J."/>
            <person name="Huang Y."/>
        </authorList>
    </citation>
    <scope>NUCLEOTIDE SEQUENCE [LARGE SCALE GENOMIC DNA]</scope>
    <source>
        <strain evidence="2 3">FXJ9.536</strain>
    </source>
</reference>
<feature type="region of interest" description="Disordered" evidence="1">
    <location>
        <begin position="1"/>
        <end position="42"/>
    </location>
</feature>
<organism evidence="2 3">
    <name type="scientific">Rhodococcus tibetensis</name>
    <dbReference type="NCBI Taxonomy" id="2965064"/>
    <lineage>
        <taxon>Bacteria</taxon>
        <taxon>Bacillati</taxon>
        <taxon>Actinomycetota</taxon>
        <taxon>Actinomycetes</taxon>
        <taxon>Mycobacteriales</taxon>
        <taxon>Nocardiaceae</taxon>
        <taxon>Rhodococcus</taxon>
    </lineage>
</organism>
<dbReference type="EMBL" id="JANFQF010000012">
    <property type="protein sequence ID" value="MCQ4120587.1"/>
    <property type="molecule type" value="Genomic_DNA"/>
</dbReference>
<gene>
    <name evidence="2" type="ORF">NOF53_15645</name>
</gene>
<name>A0ABT1QEG9_9NOCA</name>
<evidence type="ECO:0000256" key="1">
    <source>
        <dbReference type="SAM" id="MobiDB-lite"/>
    </source>
</evidence>
<evidence type="ECO:0000313" key="2">
    <source>
        <dbReference type="EMBL" id="MCQ4120587.1"/>
    </source>
</evidence>
<dbReference type="RefSeq" id="WP_255970223.1">
    <property type="nucleotide sequence ID" value="NZ_JANFQF010000012.1"/>
</dbReference>
<protein>
    <submittedName>
        <fullName evidence="2">Uncharacterized protein</fullName>
    </submittedName>
</protein>